<dbReference type="PANTHER" id="PTHR44943:SF8">
    <property type="entry name" value="TPR REPEAT-CONTAINING PROTEIN MJ0263"/>
    <property type="match status" value="1"/>
</dbReference>
<keyword evidence="2 3" id="KW-0802">TPR repeat</keyword>
<dbReference type="Gene3D" id="1.25.40.10">
    <property type="entry name" value="Tetratricopeptide repeat domain"/>
    <property type="match status" value="2"/>
</dbReference>
<dbReference type="InterPro" id="IPR056836">
    <property type="entry name" value="ARM_TT21_4th"/>
</dbReference>
<dbReference type="Pfam" id="PF25068">
    <property type="entry name" value="ARM_TT21_4th"/>
    <property type="match status" value="1"/>
</dbReference>
<keyword evidence="4" id="KW-0732">Signal</keyword>
<feature type="signal peptide" evidence="4">
    <location>
        <begin position="1"/>
        <end position="23"/>
    </location>
</feature>
<gene>
    <name evidence="6" type="ORF">dnm_071350</name>
</gene>
<dbReference type="PANTHER" id="PTHR44943">
    <property type="entry name" value="CELLULOSE SYNTHASE OPERON PROTEIN C"/>
    <property type="match status" value="1"/>
</dbReference>
<reference evidence="6" key="1">
    <citation type="journal article" date="2021" name="Microb. Physiol.">
        <title>Proteogenomic Insights into the Physiology of Marine, Sulfate-Reducing, Filamentous Desulfonema limicola and Desulfonema magnum.</title>
        <authorList>
            <person name="Schnaars V."/>
            <person name="Wohlbrand L."/>
            <person name="Scheve S."/>
            <person name="Hinrichs C."/>
            <person name="Reinhardt R."/>
            <person name="Rabus R."/>
        </authorList>
    </citation>
    <scope>NUCLEOTIDE SEQUENCE</scope>
    <source>
        <strain evidence="6">4be13</strain>
    </source>
</reference>
<dbReference type="EMBL" id="CP061800">
    <property type="protein sequence ID" value="QTA91070.1"/>
    <property type="molecule type" value="Genomic_DNA"/>
</dbReference>
<evidence type="ECO:0000256" key="1">
    <source>
        <dbReference type="ARBA" id="ARBA00022737"/>
    </source>
</evidence>
<dbReference type="Pfam" id="PF13181">
    <property type="entry name" value="TPR_8"/>
    <property type="match status" value="1"/>
</dbReference>
<keyword evidence="7" id="KW-1185">Reference proteome</keyword>
<dbReference type="PROSITE" id="PS50293">
    <property type="entry name" value="TPR_REGION"/>
    <property type="match status" value="1"/>
</dbReference>
<name>A0A975BSY9_9BACT</name>
<dbReference type="Pfam" id="PF11059">
    <property type="entry name" value="DUF2860"/>
    <property type="match status" value="1"/>
</dbReference>
<feature type="repeat" description="TPR" evidence="3">
    <location>
        <begin position="165"/>
        <end position="198"/>
    </location>
</feature>
<feature type="repeat" description="TPR" evidence="3">
    <location>
        <begin position="96"/>
        <end position="129"/>
    </location>
</feature>
<sequence>MQKILSFILVAMFILSFGLPAHAQEDRGRAYYDFGVFAYEDGDYESAEKNLKKALEFNPDNPFYNHYLGKIFLKTERYQEAMTYFTKAWKADPDISGLKYDLAFLNYKMSDYSKSSELFKQIVKTDPSNVLAHYYAGITLYKQKHYQAAPDYFINAGEKSLTLRSNAYYHAGICYQMTGKTEKAIEKFEYVRDHSDSESLKQGAVKWLRAIKTGGKDVSPYSIYLKTGRRYDDNVTLDSDKDRDGLDADKHADKDDYVTVGYFSGKYKFVSRKDFQIGAGYRHYQTWYDELDEYNLTVSIFNLYTKYRFDTLGFGFSYIPSYYWVDSESYLRRHRLTPRVTWDVSENFITRVSYSYDKNDYFSQDGSRSGHANEFFWDFYYSLANGKASLFGGLGYEDNSASGSDYCYGQLKTKLAISFNLPWKLNLSLMGKYYDKKYDHTDTVYHVKRDDNKYIGSVSLSRSLFYDWLSIGADFDYTKKDSNISIYEYDKKVTTLSVTATF</sequence>
<dbReference type="InterPro" id="IPR016896">
    <property type="entry name" value="DUF2860"/>
</dbReference>
<evidence type="ECO:0000313" key="6">
    <source>
        <dbReference type="EMBL" id="QTA91070.1"/>
    </source>
</evidence>
<dbReference type="InterPro" id="IPR019734">
    <property type="entry name" value="TPR_rpt"/>
</dbReference>
<evidence type="ECO:0000256" key="2">
    <source>
        <dbReference type="ARBA" id="ARBA00022803"/>
    </source>
</evidence>
<feature type="domain" description="Tetratricopeptide repeat protein 21A/21B fourth ARM" evidence="5">
    <location>
        <begin position="68"/>
        <end position="132"/>
    </location>
</feature>
<feature type="repeat" description="TPR" evidence="3">
    <location>
        <begin position="28"/>
        <end position="61"/>
    </location>
</feature>
<organism evidence="6 7">
    <name type="scientific">Desulfonema magnum</name>
    <dbReference type="NCBI Taxonomy" id="45655"/>
    <lineage>
        <taxon>Bacteria</taxon>
        <taxon>Pseudomonadati</taxon>
        <taxon>Thermodesulfobacteriota</taxon>
        <taxon>Desulfobacteria</taxon>
        <taxon>Desulfobacterales</taxon>
        <taxon>Desulfococcaceae</taxon>
        <taxon>Desulfonema</taxon>
    </lineage>
</organism>
<feature type="repeat" description="TPR" evidence="3">
    <location>
        <begin position="62"/>
        <end position="95"/>
    </location>
</feature>
<evidence type="ECO:0000256" key="3">
    <source>
        <dbReference type="PROSITE-ProRule" id="PRU00339"/>
    </source>
</evidence>
<accession>A0A975BSY9</accession>
<dbReference type="AlphaFoldDB" id="A0A975BSY9"/>
<proteinExistence type="predicted"/>
<dbReference type="RefSeq" id="WP_207679003.1">
    <property type="nucleotide sequence ID" value="NZ_CP061800.1"/>
</dbReference>
<dbReference type="Pfam" id="PF13174">
    <property type="entry name" value="TPR_6"/>
    <property type="match status" value="1"/>
</dbReference>
<evidence type="ECO:0000259" key="5">
    <source>
        <dbReference type="Pfam" id="PF25068"/>
    </source>
</evidence>
<feature type="chain" id="PRO_5038030335" evidence="4">
    <location>
        <begin position="24"/>
        <end position="502"/>
    </location>
</feature>
<protein>
    <submittedName>
        <fullName evidence="6">Tetratricopeptide repeat-containing protein, DUF560</fullName>
    </submittedName>
</protein>
<dbReference type="InterPro" id="IPR011990">
    <property type="entry name" value="TPR-like_helical_dom_sf"/>
</dbReference>
<dbReference type="SMART" id="SM00028">
    <property type="entry name" value="TPR"/>
    <property type="match status" value="4"/>
</dbReference>
<dbReference type="KEGG" id="dmm:dnm_071350"/>
<dbReference type="InterPro" id="IPR051685">
    <property type="entry name" value="Ycf3/AcsC/BcsC/TPR_MFPF"/>
</dbReference>
<keyword evidence="1" id="KW-0677">Repeat</keyword>
<dbReference type="SUPFAM" id="SSF48452">
    <property type="entry name" value="TPR-like"/>
    <property type="match status" value="1"/>
</dbReference>
<evidence type="ECO:0000256" key="4">
    <source>
        <dbReference type="SAM" id="SignalP"/>
    </source>
</evidence>
<dbReference type="Proteomes" id="UP000663722">
    <property type="component" value="Chromosome"/>
</dbReference>
<dbReference type="PROSITE" id="PS50005">
    <property type="entry name" value="TPR"/>
    <property type="match status" value="4"/>
</dbReference>
<evidence type="ECO:0000313" key="7">
    <source>
        <dbReference type="Proteomes" id="UP000663722"/>
    </source>
</evidence>